<evidence type="ECO:0000256" key="1">
    <source>
        <dbReference type="ARBA" id="ARBA00004323"/>
    </source>
</evidence>
<keyword evidence="13" id="KW-1185">Reference proteome</keyword>
<keyword evidence="6" id="KW-0735">Signal-anchor</keyword>
<dbReference type="FunFam" id="3.90.550.50:FF:000104">
    <property type="entry name" value="Hexosyltransferase"/>
    <property type="match status" value="1"/>
</dbReference>
<dbReference type="HOGENOM" id="CLU_030544_0_0_1"/>
<keyword evidence="5" id="KW-0812">Transmembrane</keyword>
<dbReference type="eggNOG" id="KOG2287">
    <property type="taxonomic scope" value="Eukaryota"/>
</dbReference>
<sequence length="476" mass="53156">MGIFGSCSGLLLGWLLWSCIAHIAALGNDDPLSGFQIDYPQDGGLSTVPLRFKFTMLNNGSSVDALKARYGDMFICVELEGVSTNCSPVMGAKLRFQELAEGSYVARAYIWDAEMDERYRETNPLSFSIVNAADFGAHTDQLVERYRVDQEFPPDLNILQWAEQLKQESLPPQTKSTCPSGIANDSRSNDVFLVIGVKSAVVTNFARRQAIRETWASKAAQVKVLFLGCTPNLESIPSHRDRLRLEAAIELEKAVYGDLLTGELECEDSHSFLAEKVASFLGWVVAELPQTQFVMIADDDIYVRVNFIVKDLTTVMPHKRLYLGELANSLHPRPYAPVRIASDSYYTSKLSYPMEQFVPYAAGPHFVLSMDCVRFIARNRRHLASLNGQDDTSIALWLLTIQVHVQLTSALISYRFIPCEDNVLSIADLSPLAIRSIHANLLHNRTLCHGFDRLVWEWKPPGSFMDILDPVSSGAP</sequence>
<dbReference type="VEuPathDB" id="FungiDB:KRP23_11588"/>
<dbReference type="InParanoid" id="H3GLU6"/>
<evidence type="ECO:0000313" key="13">
    <source>
        <dbReference type="Proteomes" id="UP000005238"/>
    </source>
</evidence>
<dbReference type="STRING" id="164328.H3GLU6"/>
<protein>
    <recommendedName>
        <fullName evidence="10">Hexosyltransferase</fullName>
        <ecNumber evidence="10">2.4.1.-</ecNumber>
    </recommendedName>
</protein>
<keyword evidence="9" id="KW-0472">Membrane</keyword>
<feature type="chain" id="PRO_5003587429" description="Hexosyltransferase" evidence="11">
    <location>
        <begin position="26"/>
        <end position="476"/>
    </location>
</feature>
<dbReference type="PANTHER" id="PTHR11214:SF3">
    <property type="entry name" value="BETA-1,3-GALACTOSYLTRANSFERASE 6"/>
    <property type="match status" value="1"/>
</dbReference>
<dbReference type="PANTHER" id="PTHR11214">
    <property type="entry name" value="BETA-1,3-N-ACETYLGLUCOSAMINYLTRANSFERASE"/>
    <property type="match status" value="1"/>
</dbReference>
<proteinExistence type="inferred from homology"/>
<dbReference type="Proteomes" id="UP000005238">
    <property type="component" value="Unassembled WGS sequence"/>
</dbReference>
<keyword evidence="7" id="KW-1133">Transmembrane helix</keyword>
<accession>H3GLU6</accession>
<evidence type="ECO:0000256" key="3">
    <source>
        <dbReference type="ARBA" id="ARBA00022676"/>
    </source>
</evidence>
<keyword evidence="4" id="KW-0808">Transferase</keyword>
<dbReference type="OMA" id="HYLQHAT"/>
<evidence type="ECO:0000256" key="10">
    <source>
        <dbReference type="RuleBase" id="RU363063"/>
    </source>
</evidence>
<dbReference type="EC" id="2.4.1.-" evidence="10"/>
<reference evidence="12" key="2">
    <citation type="submission" date="2015-06" db="UniProtKB">
        <authorList>
            <consortium name="EnsemblProtists"/>
        </authorList>
    </citation>
    <scope>IDENTIFICATION</scope>
    <source>
        <strain evidence="12">Pr102</strain>
    </source>
</reference>
<evidence type="ECO:0000256" key="2">
    <source>
        <dbReference type="ARBA" id="ARBA00008661"/>
    </source>
</evidence>
<evidence type="ECO:0000256" key="9">
    <source>
        <dbReference type="ARBA" id="ARBA00023136"/>
    </source>
</evidence>
<keyword evidence="3 10" id="KW-0328">Glycosyltransferase</keyword>
<dbReference type="GO" id="GO:0016757">
    <property type="term" value="F:glycosyltransferase activity"/>
    <property type="evidence" value="ECO:0000318"/>
    <property type="project" value="GO_Central"/>
</dbReference>
<dbReference type="AlphaFoldDB" id="H3GLU6"/>
<dbReference type="Pfam" id="PF01762">
    <property type="entry name" value="Galactosyl_T"/>
    <property type="match status" value="1"/>
</dbReference>
<name>H3GLU6_PHYRM</name>
<comment type="subcellular location">
    <subcellularLocation>
        <location evidence="1 10">Golgi apparatus membrane</location>
        <topology evidence="1 10">Single-pass type II membrane protein</topology>
    </subcellularLocation>
</comment>
<evidence type="ECO:0000313" key="12">
    <source>
        <dbReference type="EnsemblProtists" id="Phyra77401"/>
    </source>
</evidence>
<organism evidence="12 13">
    <name type="scientific">Phytophthora ramorum</name>
    <name type="common">Sudden oak death agent</name>
    <dbReference type="NCBI Taxonomy" id="164328"/>
    <lineage>
        <taxon>Eukaryota</taxon>
        <taxon>Sar</taxon>
        <taxon>Stramenopiles</taxon>
        <taxon>Oomycota</taxon>
        <taxon>Peronosporomycetes</taxon>
        <taxon>Peronosporales</taxon>
        <taxon>Peronosporaceae</taxon>
        <taxon>Phytophthora</taxon>
    </lineage>
</organism>
<feature type="signal peptide" evidence="11">
    <location>
        <begin position="1"/>
        <end position="25"/>
    </location>
</feature>
<evidence type="ECO:0000256" key="6">
    <source>
        <dbReference type="ARBA" id="ARBA00022968"/>
    </source>
</evidence>
<evidence type="ECO:0000256" key="5">
    <source>
        <dbReference type="ARBA" id="ARBA00022692"/>
    </source>
</evidence>
<dbReference type="VEuPathDB" id="FungiDB:KRP22_11043"/>
<dbReference type="GO" id="GO:0000139">
    <property type="term" value="C:Golgi membrane"/>
    <property type="evidence" value="ECO:0000318"/>
    <property type="project" value="GO_Central"/>
</dbReference>
<dbReference type="GO" id="GO:0016758">
    <property type="term" value="F:hexosyltransferase activity"/>
    <property type="evidence" value="ECO:0007669"/>
    <property type="project" value="InterPro"/>
</dbReference>
<evidence type="ECO:0000256" key="8">
    <source>
        <dbReference type="ARBA" id="ARBA00023034"/>
    </source>
</evidence>
<dbReference type="EMBL" id="DS566021">
    <property type="status" value="NOT_ANNOTATED_CDS"/>
    <property type="molecule type" value="Genomic_DNA"/>
</dbReference>
<evidence type="ECO:0000256" key="11">
    <source>
        <dbReference type="SAM" id="SignalP"/>
    </source>
</evidence>
<comment type="similarity">
    <text evidence="2 10">Belongs to the glycosyltransferase 31 family.</text>
</comment>
<dbReference type="EnsemblProtists" id="Phyra77401">
    <property type="protein sequence ID" value="Phyra77401"/>
    <property type="gene ID" value="Phyra77401"/>
</dbReference>
<keyword evidence="8 10" id="KW-0333">Golgi apparatus</keyword>
<dbReference type="Gene3D" id="3.90.550.50">
    <property type="match status" value="1"/>
</dbReference>
<reference evidence="13" key="1">
    <citation type="journal article" date="2006" name="Science">
        <title>Phytophthora genome sequences uncover evolutionary origins and mechanisms of pathogenesis.</title>
        <authorList>
            <person name="Tyler B.M."/>
            <person name="Tripathy S."/>
            <person name="Zhang X."/>
            <person name="Dehal P."/>
            <person name="Jiang R.H."/>
            <person name="Aerts A."/>
            <person name="Arredondo F.D."/>
            <person name="Baxter L."/>
            <person name="Bensasson D."/>
            <person name="Beynon J.L."/>
            <person name="Chapman J."/>
            <person name="Damasceno C.M."/>
            <person name="Dorrance A.E."/>
            <person name="Dou D."/>
            <person name="Dickerman A.W."/>
            <person name="Dubchak I.L."/>
            <person name="Garbelotto M."/>
            <person name="Gijzen M."/>
            <person name="Gordon S.G."/>
            <person name="Govers F."/>
            <person name="Grunwald N.J."/>
            <person name="Huang W."/>
            <person name="Ivors K.L."/>
            <person name="Jones R.W."/>
            <person name="Kamoun S."/>
            <person name="Krampis K."/>
            <person name="Lamour K.H."/>
            <person name="Lee M.K."/>
            <person name="McDonald W.H."/>
            <person name="Medina M."/>
            <person name="Meijer H.J."/>
            <person name="Nordberg E.K."/>
            <person name="Maclean D.J."/>
            <person name="Ospina-Giraldo M.D."/>
            <person name="Morris P.F."/>
            <person name="Phuntumart V."/>
            <person name="Putnam N.H."/>
            <person name="Rash S."/>
            <person name="Rose J.K."/>
            <person name="Sakihama Y."/>
            <person name="Salamov A.A."/>
            <person name="Savidor A."/>
            <person name="Scheuring C.F."/>
            <person name="Smith B.M."/>
            <person name="Sobral B.W."/>
            <person name="Terry A."/>
            <person name="Torto-Alalibo T.A."/>
            <person name="Win J."/>
            <person name="Xu Z."/>
            <person name="Zhang H."/>
            <person name="Grigoriev I.V."/>
            <person name="Rokhsar D.S."/>
            <person name="Boore J.L."/>
        </authorList>
    </citation>
    <scope>NUCLEOTIDE SEQUENCE [LARGE SCALE GENOMIC DNA]</scope>
    <source>
        <strain evidence="13">Pr102</strain>
    </source>
</reference>
<keyword evidence="11" id="KW-0732">Signal</keyword>
<dbReference type="InterPro" id="IPR002659">
    <property type="entry name" value="Glyco_trans_31"/>
</dbReference>
<evidence type="ECO:0000256" key="4">
    <source>
        <dbReference type="ARBA" id="ARBA00022679"/>
    </source>
</evidence>
<evidence type="ECO:0000256" key="7">
    <source>
        <dbReference type="ARBA" id="ARBA00022989"/>
    </source>
</evidence>